<feature type="compositionally biased region" description="Low complexity" evidence="1">
    <location>
        <begin position="427"/>
        <end position="440"/>
    </location>
</feature>
<dbReference type="OrthoDB" id="2587563at2759"/>
<keyword evidence="3" id="KW-1185">Reference proteome</keyword>
<feature type="compositionally biased region" description="Low complexity" evidence="1">
    <location>
        <begin position="532"/>
        <end position="546"/>
    </location>
</feature>
<feature type="compositionally biased region" description="Low complexity" evidence="1">
    <location>
        <begin position="105"/>
        <end position="123"/>
    </location>
</feature>
<proteinExistence type="predicted"/>
<reference evidence="2" key="1">
    <citation type="journal article" date="2020" name="Stud. Mycol.">
        <title>101 Dothideomycetes genomes: a test case for predicting lifestyles and emergence of pathogens.</title>
        <authorList>
            <person name="Haridas S."/>
            <person name="Albert R."/>
            <person name="Binder M."/>
            <person name="Bloem J."/>
            <person name="Labutti K."/>
            <person name="Salamov A."/>
            <person name="Andreopoulos B."/>
            <person name="Baker S."/>
            <person name="Barry K."/>
            <person name="Bills G."/>
            <person name="Bluhm B."/>
            <person name="Cannon C."/>
            <person name="Castanera R."/>
            <person name="Culley D."/>
            <person name="Daum C."/>
            <person name="Ezra D."/>
            <person name="Gonzalez J."/>
            <person name="Henrissat B."/>
            <person name="Kuo A."/>
            <person name="Liang C."/>
            <person name="Lipzen A."/>
            <person name="Lutzoni F."/>
            <person name="Magnuson J."/>
            <person name="Mondo S."/>
            <person name="Nolan M."/>
            <person name="Ohm R."/>
            <person name="Pangilinan J."/>
            <person name="Park H.-J."/>
            <person name="Ramirez L."/>
            <person name="Alfaro M."/>
            <person name="Sun H."/>
            <person name="Tritt A."/>
            <person name="Yoshinaga Y."/>
            <person name="Zwiers L.-H."/>
            <person name="Turgeon B."/>
            <person name="Goodwin S."/>
            <person name="Spatafora J."/>
            <person name="Crous P."/>
            <person name="Grigoriev I."/>
        </authorList>
    </citation>
    <scope>NUCLEOTIDE SEQUENCE</scope>
    <source>
        <strain evidence="2">CBS 125425</strain>
    </source>
</reference>
<feature type="compositionally biased region" description="Low complexity" evidence="1">
    <location>
        <begin position="398"/>
        <end position="414"/>
    </location>
</feature>
<dbReference type="Proteomes" id="UP000799444">
    <property type="component" value="Unassembled WGS sequence"/>
</dbReference>
<accession>A0A9P4V4W9</accession>
<feature type="non-terminal residue" evidence="2">
    <location>
        <position position="1"/>
    </location>
</feature>
<dbReference type="AlphaFoldDB" id="A0A9P4V4W9"/>
<sequence length="611" mass="66926">HRQTLKYGDKSQVLQTSSQSHRYELYLSSDAGDDDDLEFAGLINHRLAVQEAEIAVAGADSALEQLKSSMAALSEMKEANKTIVGNVTSARTSGHKRFPSKSFKPSHLGGSPLLSVPSSPGMSKKPPTSQPGGMHEVVLRALRTPLVHLLAMQPARESTLADQCRTSPANVRELLPKIAKRLPDDTELWSLTEKGFRELNPYKFTYKSDEDRERAINAAIKAFDRQRLAKDDKLWQNLLPVGDRGKGICLSRLNVRAVEAKPSTPMHKVPGLTDKKKPAAAKKEKGDGKDKEQAKEVKKARDVKEVEPKQKRAVKDEPAKAAGTSGTPKVASSAPSQRQTPSVSADAPKVRSKKMTAAVANDSTTPRIKSKTSTPRDVSQRDRFAPRPTKPAMSANTKPKNPSPLSASPPLNASDFEDDHPMHTKLSGAPSPAKASSGNSDRPLKRKANDLDSDIHNHNLSVKHTRIDRPTPNHTPNGRANGSTPSSGNSLKRKAEDSSTSNTPSTKIRKVTNIDTHVANRYSNHTNNTQISPGESSSTTTSPSIPSLSFRQTVELSQRFQKYYKKYEELYWQLAESDKAPGEGQRAELMKMHKKLEEMKREIKAGAGGHR</sequence>
<feature type="compositionally biased region" description="Polar residues" evidence="1">
    <location>
        <begin position="361"/>
        <end position="377"/>
    </location>
</feature>
<dbReference type="EMBL" id="ML996132">
    <property type="protein sequence ID" value="KAF2735765.1"/>
    <property type="molecule type" value="Genomic_DNA"/>
</dbReference>
<evidence type="ECO:0000313" key="3">
    <source>
        <dbReference type="Proteomes" id="UP000799444"/>
    </source>
</evidence>
<name>A0A9P4V4W9_9PLEO</name>
<organism evidence="2 3">
    <name type="scientific">Polyplosphaeria fusca</name>
    <dbReference type="NCBI Taxonomy" id="682080"/>
    <lineage>
        <taxon>Eukaryota</taxon>
        <taxon>Fungi</taxon>
        <taxon>Dikarya</taxon>
        <taxon>Ascomycota</taxon>
        <taxon>Pezizomycotina</taxon>
        <taxon>Dothideomycetes</taxon>
        <taxon>Pleosporomycetidae</taxon>
        <taxon>Pleosporales</taxon>
        <taxon>Tetraplosphaeriaceae</taxon>
        <taxon>Polyplosphaeria</taxon>
    </lineage>
</organism>
<gene>
    <name evidence="2" type="ORF">EJ04DRAFT_434294</name>
</gene>
<feature type="region of interest" description="Disordered" evidence="1">
    <location>
        <begin position="88"/>
        <end position="132"/>
    </location>
</feature>
<feature type="compositionally biased region" description="Basic and acidic residues" evidence="1">
    <location>
        <begin position="447"/>
        <end position="457"/>
    </location>
</feature>
<protein>
    <submittedName>
        <fullName evidence="2">Uncharacterized protein</fullName>
    </submittedName>
</protein>
<feature type="compositionally biased region" description="Polar residues" evidence="1">
    <location>
        <begin position="333"/>
        <end position="343"/>
    </location>
</feature>
<feature type="region of interest" description="Disordered" evidence="1">
    <location>
        <begin position="261"/>
        <end position="546"/>
    </location>
</feature>
<comment type="caution">
    <text evidence="2">The sequence shown here is derived from an EMBL/GenBank/DDBJ whole genome shotgun (WGS) entry which is preliminary data.</text>
</comment>
<feature type="compositionally biased region" description="Polar residues" evidence="1">
    <location>
        <begin position="521"/>
        <end position="531"/>
    </location>
</feature>
<evidence type="ECO:0000256" key="1">
    <source>
        <dbReference type="SAM" id="MobiDB-lite"/>
    </source>
</evidence>
<feature type="compositionally biased region" description="Basic and acidic residues" evidence="1">
    <location>
        <begin position="273"/>
        <end position="319"/>
    </location>
</feature>
<feature type="compositionally biased region" description="Polar residues" evidence="1">
    <location>
        <begin position="472"/>
        <end position="490"/>
    </location>
</feature>
<evidence type="ECO:0000313" key="2">
    <source>
        <dbReference type="EMBL" id="KAF2735765.1"/>
    </source>
</evidence>